<reference evidence="4 5" key="1">
    <citation type="submission" date="2019-11" db="EMBL/GenBank/DDBJ databases">
        <authorList>
            <person name="Ren C."/>
            <person name="Wang H."/>
            <person name="Xu Y."/>
        </authorList>
    </citation>
    <scope>NUCLEOTIDE SEQUENCE [LARGE SCALE GENOMIC DNA]</scope>
    <source>
        <strain evidence="5">JNU-WLY1368</strain>
        <strain evidence="2 4">LBM 19010</strain>
    </source>
</reference>
<evidence type="ECO:0000313" key="4">
    <source>
        <dbReference type="Proteomes" id="UP000501316"/>
    </source>
</evidence>
<evidence type="ECO:0000313" key="2">
    <source>
        <dbReference type="EMBL" id="QKN23606.1"/>
    </source>
</evidence>
<sequence length="50" mass="5080">MNLPTLIGILIIVAVVAAIVATGVWNKKHHKGGCGCGCDHCPNGGACHTK</sequence>
<gene>
    <name evidence="2" type="ORF">GJQ69_03375</name>
    <name evidence="3" type="ORF">GKP14_00990</name>
</gene>
<keyword evidence="5" id="KW-1185">Reference proteome</keyword>
<dbReference type="Pfam" id="PF12669">
    <property type="entry name" value="FeoB_associated"/>
    <property type="match status" value="1"/>
</dbReference>
<reference evidence="3" key="3">
    <citation type="journal article" date="2022" name="Int. J. Syst. Evol. Microbiol.">
        <title>Caproicibacterium lactatifermentans sp. nov., isolated from pit clay used for the production of Chinese strong aroma-type liquor.</title>
        <authorList>
            <person name="Wang H."/>
            <person name="Gu Y."/>
            <person name="Zhao D."/>
            <person name="Qiao Z."/>
            <person name="Zheng J."/>
            <person name="Gao J."/>
            <person name="Ren C."/>
            <person name="Xu Y."/>
        </authorList>
    </citation>
    <scope>NUCLEOTIDE SEQUENCE</scope>
    <source>
        <strain evidence="3">JNU-WLY1368</strain>
    </source>
</reference>
<name>A0A859DPI4_9FIRM</name>
<dbReference type="RefSeq" id="WP_174192915.1">
    <property type="nucleotide sequence ID" value="NZ_CP046051.1"/>
</dbReference>
<accession>A0A859DPI4</accession>
<dbReference type="AlphaFoldDB" id="A0A859DPI4"/>
<evidence type="ECO:0000313" key="5">
    <source>
        <dbReference type="Proteomes" id="UP000509623"/>
    </source>
</evidence>
<dbReference type="KEGG" id="clf:GJQ69_03375"/>
<keyword evidence="1" id="KW-1133">Transmembrane helix</keyword>
<keyword evidence="1" id="KW-0812">Transmembrane</keyword>
<evidence type="ECO:0000313" key="3">
    <source>
        <dbReference type="EMBL" id="QKO29718.1"/>
    </source>
</evidence>
<dbReference type="EMBL" id="CP046161">
    <property type="protein sequence ID" value="QKO29718.1"/>
    <property type="molecule type" value="Genomic_DNA"/>
</dbReference>
<evidence type="ECO:0000256" key="1">
    <source>
        <dbReference type="SAM" id="Phobius"/>
    </source>
</evidence>
<dbReference type="Proteomes" id="UP000509623">
    <property type="component" value="Chromosome"/>
</dbReference>
<organism evidence="2 4">
    <name type="scientific">Caproicibacterium lactatifermentans</name>
    <dbReference type="NCBI Taxonomy" id="2666138"/>
    <lineage>
        <taxon>Bacteria</taxon>
        <taxon>Bacillati</taxon>
        <taxon>Bacillota</taxon>
        <taxon>Clostridia</taxon>
        <taxon>Eubacteriales</taxon>
        <taxon>Oscillospiraceae</taxon>
        <taxon>Caproicibacterium</taxon>
    </lineage>
</organism>
<dbReference type="Proteomes" id="UP000501316">
    <property type="component" value="Chromosome"/>
</dbReference>
<feature type="transmembrane region" description="Helical" evidence="1">
    <location>
        <begin position="6"/>
        <end position="25"/>
    </location>
</feature>
<reference evidence="3" key="2">
    <citation type="journal article" date="2021" name="Appl. Environ. Microbiol.">
        <title>Adaptability of a Caproate-Producing Bacterium Contributes to Its Dominance in an Anaerobic Fermentation System.</title>
        <authorList>
            <person name="Wang H."/>
            <person name="Gu Y."/>
            <person name="Zhou W."/>
            <person name="Zhao D."/>
            <person name="Qiao Z."/>
            <person name="Zheng J."/>
            <person name="Gao J."/>
            <person name="Chen X."/>
            <person name="Ren C."/>
            <person name="Xu Y."/>
        </authorList>
    </citation>
    <scope>NUCLEOTIDE SEQUENCE</scope>
    <source>
        <strain evidence="3">JNU-WLY1368</strain>
    </source>
</reference>
<proteinExistence type="predicted"/>
<dbReference type="EMBL" id="CP046051">
    <property type="protein sequence ID" value="QKN23606.1"/>
    <property type="molecule type" value="Genomic_DNA"/>
</dbReference>
<keyword evidence="1" id="KW-0472">Membrane</keyword>
<protein>
    <submittedName>
        <fullName evidence="2">FeoB-associated Cys-rich membrane protein</fullName>
    </submittedName>
</protein>